<dbReference type="UniPathway" id="UPA00282"/>
<evidence type="ECO:0000256" key="9">
    <source>
        <dbReference type="ARBA" id="ARBA00023315"/>
    </source>
</evidence>
<dbReference type="InterPro" id="IPR045034">
    <property type="entry name" value="O-acyltransferase_WSD1-like"/>
</dbReference>
<keyword evidence="5 11" id="KW-0444">Lipid biosynthesis</keyword>
<feature type="domain" description="O-acyltransferase WSD1 C-terminal" evidence="14">
    <location>
        <begin position="318"/>
        <end position="463"/>
    </location>
</feature>
<accession>A0A1A6BI62</accession>
<dbReference type="PANTHER" id="PTHR31650">
    <property type="entry name" value="O-ACYLTRANSFERASE (WSD1-LIKE) FAMILY PROTEIN"/>
    <property type="match status" value="1"/>
</dbReference>
<evidence type="ECO:0000256" key="8">
    <source>
        <dbReference type="ARBA" id="ARBA00023098"/>
    </source>
</evidence>
<dbReference type="GO" id="GO:0005886">
    <property type="term" value="C:plasma membrane"/>
    <property type="evidence" value="ECO:0007669"/>
    <property type="project" value="TreeGrafter"/>
</dbReference>
<dbReference type="EC" id="2.3.1.20" evidence="4 11"/>
<dbReference type="GO" id="GO:0004144">
    <property type="term" value="F:diacylglycerol O-acyltransferase activity"/>
    <property type="evidence" value="ECO:0007669"/>
    <property type="project" value="UniProtKB-EC"/>
</dbReference>
<dbReference type="Pfam" id="PF03007">
    <property type="entry name" value="WS_DGAT_cat"/>
    <property type="match status" value="1"/>
</dbReference>
<organism evidence="15 16">
    <name type="scientific">Mycobacterium gordonae</name>
    <dbReference type="NCBI Taxonomy" id="1778"/>
    <lineage>
        <taxon>Bacteria</taxon>
        <taxon>Bacillati</taxon>
        <taxon>Actinomycetota</taxon>
        <taxon>Actinomycetes</taxon>
        <taxon>Mycobacteriales</taxon>
        <taxon>Mycobacteriaceae</taxon>
        <taxon>Mycobacterium</taxon>
    </lineage>
</organism>
<keyword evidence="9 11" id="KW-0012">Acyltransferase</keyword>
<sequence length="499" mass="54159">MDALSPQDAGWLFLESPTNLMHGGVLCIFDSPEGAGPDFVHGLVDDMRRQTTAVAPYNRRLKSSLLGRVWPQWETVEHIDPDRHIFHLALPAPGGERELGVLISQLQSIALDKDYPLWSTYVIEGLADSRFAIFGKMHHALCDGVAALGMVDTWLSDDADVRREPAMWRAVKPPRRLTDRIADNSHAQMPSQENGDASPSVMQTLTDLAAGPPKLLNAGARAVYRAAIGVSARPWNAPRSVINTPITSHRRVATQSYDLQRFRSISRQSAGTINDVVLAVCAGGLRRYLTEINALPAESLITNIPVSVRRDDGKPQSGNAISWAMLSLATNIDDPGERFAAIRAAASQAKERLAELGAEAIETYSLLATTPILLEQFVRLGGHIPPMFNIPISNVPGPRQQKYLDGAPLREVQALTVLYGGQALNIVAVSYVDRLNLSFTACHAALPHVQRLAVHCGAALQELESLYSPTQSTPKPKSKPAAKPASTRARIATTEGKGQ</sequence>
<evidence type="ECO:0000256" key="6">
    <source>
        <dbReference type="ARBA" id="ARBA00022679"/>
    </source>
</evidence>
<dbReference type="GO" id="GO:0051701">
    <property type="term" value="P:biological process involved in interaction with host"/>
    <property type="evidence" value="ECO:0007669"/>
    <property type="project" value="TreeGrafter"/>
</dbReference>
<gene>
    <name evidence="15" type="ORF">A9W98_17090</name>
</gene>
<protein>
    <recommendedName>
        <fullName evidence="4 11">Diacylglycerol O-acyltransferase</fullName>
        <ecNumber evidence="4 11">2.3.1.20</ecNumber>
    </recommendedName>
</protein>
<evidence type="ECO:0000259" key="14">
    <source>
        <dbReference type="Pfam" id="PF06974"/>
    </source>
</evidence>
<keyword evidence="7 11" id="KW-0319">Glycerol metabolism</keyword>
<comment type="similarity">
    <text evidence="3 11">Belongs to the long-chain O-acyltransferase family.</text>
</comment>
<evidence type="ECO:0000256" key="4">
    <source>
        <dbReference type="ARBA" id="ARBA00013244"/>
    </source>
</evidence>
<comment type="pathway">
    <text evidence="1 11">Glycerolipid metabolism; triacylglycerol biosynthesis.</text>
</comment>
<comment type="pathway">
    <text evidence="2">Lipid metabolism.</text>
</comment>
<keyword evidence="8 11" id="KW-0443">Lipid metabolism</keyword>
<dbReference type="AlphaFoldDB" id="A0A1A6BI62"/>
<proteinExistence type="inferred from homology"/>
<feature type="region of interest" description="Disordered" evidence="12">
    <location>
        <begin position="467"/>
        <end position="499"/>
    </location>
</feature>
<dbReference type="EMBL" id="MAEM01000229">
    <property type="protein sequence ID" value="OBS02042.1"/>
    <property type="molecule type" value="Genomic_DNA"/>
</dbReference>
<reference evidence="15 16" key="1">
    <citation type="submission" date="2016-06" db="EMBL/GenBank/DDBJ databases">
        <authorList>
            <person name="Kjaerup R.B."/>
            <person name="Dalgaard T.S."/>
            <person name="Juul-Madsen H.R."/>
        </authorList>
    </citation>
    <scope>NUCLEOTIDE SEQUENCE [LARGE SCALE GENOMIC DNA]</scope>
    <source>
        <strain evidence="15 16">1245752.6</strain>
    </source>
</reference>
<dbReference type="Proteomes" id="UP000093757">
    <property type="component" value="Unassembled WGS sequence"/>
</dbReference>
<dbReference type="Pfam" id="PF06974">
    <property type="entry name" value="WS_DGAT_C"/>
    <property type="match status" value="1"/>
</dbReference>
<name>A0A1A6BI62_MYCGO</name>
<dbReference type="PANTHER" id="PTHR31650:SF1">
    <property type="entry name" value="WAX ESTER SYNTHASE_DIACYLGLYCEROL ACYLTRANSFERASE 4-RELATED"/>
    <property type="match status" value="1"/>
</dbReference>
<dbReference type="NCBIfam" id="TIGR02946">
    <property type="entry name" value="acyl_WS_DGAT"/>
    <property type="match status" value="1"/>
</dbReference>
<evidence type="ECO:0000256" key="3">
    <source>
        <dbReference type="ARBA" id="ARBA00009587"/>
    </source>
</evidence>
<evidence type="ECO:0000256" key="11">
    <source>
        <dbReference type="RuleBase" id="RU361241"/>
    </source>
</evidence>
<evidence type="ECO:0000313" key="15">
    <source>
        <dbReference type="EMBL" id="OBS02042.1"/>
    </source>
</evidence>
<dbReference type="GO" id="GO:0001666">
    <property type="term" value="P:response to hypoxia"/>
    <property type="evidence" value="ECO:0007669"/>
    <property type="project" value="TreeGrafter"/>
</dbReference>
<evidence type="ECO:0000256" key="10">
    <source>
        <dbReference type="ARBA" id="ARBA00048109"/>
    </source>
</evidence>
<evidence type="ECO:0000256" key="2">
    <source>
        <dbReference type="ARBA" id="ARBA00005189"/>
    </source>
</evidence>
<dbReference type="GO" id="GO:0071731">
    <property type="term" value="P:response to nitric oxide"/>
    <property type="evidence" value="ECO:0007669"/>
    <property type="project" value="TreeGrafter"/>
</dbReference>
<dbReference type="InterPro" id="IPR009721">
    <property type="entry name" value="O-acyltransferase_WSD1_C"/>
</dbReference>
<evidence type="ECO:0000256" key="1">
    <source>
        <dbReference type="ARBA" id="ARBA00004771"/>
    </source>
</evidence>
<comment type="catalytic activity">
    <reaction evidence="10 11">
        <text>an acyl-CoA + a 1,2-diacyl-sn-glycerol = a triacyl-sn-glycerol + CoA</text>
        <dbReference type="Rhea" id="RHEA:10868"/>
        <dbReference type="ChEBI" id="CHEBI:17815"/>
        <dbReference type="ChEBI" id="CHEBI:57287"/>
        <dbReference type="ChEBI" id="CHEBI:58342"/>
        <dbReference type="ChEBI" id="CHEBI:64615"/>
        <dbReference type="EC" id="2.3.1.20"/>
    </reaction>
</comment>
<keyword evidence="6 11" id="KW-0808">Transferase</keyword>
<evidence type="ECO:0000256" key="5">
    <source>
        <dbReference type="ARBA" id="ARBA00022516"/>
    </source>
</evidence>
<feature type="compositionally biased region" description="Low complexity" evidence="12">
    <location>
        <begin position="468"/>
        <end position="487"/>
    </location>
</feature>
<feature type="domain" description="O-acyltransferase WSD1-like N-terminal" evidence="13">
    <location>
        <begin position="4"/>
        <end position="277"/>
    </location>
</feature>
<evidence type="ECO:0000256" key="12">
    <source>
        <dbReference type="SAM" id="MobiDB-lite"/>
    </source>
</evidence>
<evidence type="ECO:0000313" key="16">
    <source>
        <dbReference type="Proteomes" id="UP000093757"/>
    </source>
</evidence>
<dbReference type="InterPro" id="IPR004255">
    <property type="entry name" value="O-acyltransferase_WSD1_N"/>
</dbReference>
<evidence type="ECO:0000259" key="13">
    <source>
        <dbReference type="Pfam" id="PF03007"/>
    </source>
</evidence>
<comment type="caution">
    <text evidence="15">The sequence shown here is derived from an EMBL/GenBank/DDBJ whole genome shotgun (WGS) entry which is preliminary data.</text>
</comment>
<dbReference type="GO" id="GO:0019432">
    <property type="term" value="P:triglyceride biosynthetic process"/>
    <property type="evidence" value="ECO:0007669"/>
    <property type="project" value="UniProtKB-UniPathway"/>
</dbReference>
<evidence type="ECO:0000256" key="7">
    <source>
        <dbReference type="ARBA" id="ARBA00022798"/>
    </source>
</evidence>
<dbReference type="GO" id="GO:0006071">
    <property type="term" value="P:glycerol metabolic process"/>
    <property type="evidence" value="ECO:0007669"/>
    <property type="project" value="UniProtKB-KW"/>
</dbReference>
<dbReference type="InterPro" id="IPR014292">
    <property type="entry name" value="Acyl_transf_WS/DGAT"/>
</dbReference>